<evidence type="ECO:0000256" key="6">
    <source>
        <dbReference type="ARBA" id="ARBA00022448"/>
    </source>
</evidence>
<feature type="transmembrane region" description="Helical" evidence="23">
    <location>
        <begin position="1399"/>
        <end position="1418"/>
    </location>
</feature>
<protein>
    <recommendedName>
        <fullName evidence="5">[histone H3]-dimethyl-L-lysine(36) demethylase</fullName>
        <ecNumber evidence="5">1.14.11.27</ecNumber>
    </recommendedName>
</protein>
<keyword evidence="16" id="KW-0406">Ion transport</keyword>
<comment type="similarity">
    <text evidence="4">Belongs to the ROX family. NO66 subfamily.</text>
</comment>
<reference evidence="25" key="2">
    <citation type="journal article" date="2023" name="Science">
        <title>Genomic signatures of disease resistance in endangered staghorn corals.</title>
        <authorList>
            <person name="Vollmer S.V."/>
            <person name="Selwyn J.D."/>
            <person name="Despard B.A."/>
            <person name="Roesel C.L."/>
        </authorList>
    </citation>
    <scope>NUCLEOTIDE SEQUENCE</scope>
    <source>
        <strain evidence="25">K2</strain>
    </source>
</reference>
<dbReference type="GO" id="GO:0005730">
    <property type="term" value="C:nucleolus"/>
    <property type="evidence" value="ECO:0007669"/>
    <property type="project" value="TreeGrafter"/>
</dbReference>
<keyword evidence="18" id="KW-0804">Transcription</keyword>
<evidence type="ECO:0000256" key="4">
    <source>
        <dbReference type="ARBA" id="ARBA00010309"/>
    </source>
</evidence>
<dbReference type="EMBL" id="JARQWQ010000014">
    <property type="protein sequence ID" value="KAK2567446.1"/>
    <property type="molecule type" value="Genomic_DNA"/>
</dbReference>
<keyword evidence="21" id="KW-0407">Ion channel</keyword>
<dbReference type="InterPro" id="IPR039994">
    <property type="entry name" value="NO66-like"/>
</dbReference>
<dbReference type="EC" id="1.14.11.27" evidence="5"/>
<dbReference type="GO" id="GO:0008654">
    <property type="term" value="P:phospholipid biosynthetic process"/>
    <property type="evidence" value="ECO:0007669"/>
    <property type="project" value="InterPro"/>
</dbReference>
<dbReference type="GO" id="GO:0015269">
    <property type="term" value="F:calcium-activated potassium channel activity"/>
    <property type="evidence" value="ECO:0007669"/>
    <property type="project" value="InterPro"/>
</dbReference>
<dbReference type="Gene3D" id="2.60.120.650">
    <property type="entry name" value="Cupin"/>
    <property type="match status" value="1"/>
</dbReference>
<evidence type="ECO:0000256" key="22">
    <source>
        <dbReference type="SAM" id="MobiDB-lite"/>
    </source>
</evidence>
<proteinExistence type="inferred from homology"/>
<keyword evidence="13" id="KW-0560">Oxidoreductase</keyword>
<keyword evidence="15" id="KW-0805">Transcription regulation</keyword>
<dbReference type="Gene3D" id="1.10.10.1500">
    <property type="entry name" value="JmjC domain-containing ribosomal oxygenase (ROX), dimer domain"/>
    <property type="match status" value="1"/>
</dbReference>
<comment type="subcellular location">
    <subcellularLocation>
        <location evidence="3">Membrane</location>
        <topology evidence="3">Multi-pass membrane protein</topology>
    </subcellularLocation>
    <subcellularLocation>
        <location evidence="2">Nucleus</location>
    </subcellularLocation>
</comment>
<feature type="region of interest" description="Disordered" evidence="22">
    <location>
        <begin position="408"/>
        <end position="551"/>
    </location>
</feature>
<dbReference type="PANTHER" id="PTHR13096:SF8">
    <property type="entry name" value="RIBOSOMAL OXYGENASE 1"/>
    <property type="match status" value="1"/>
</dbReference>
<dbReference type="GO" id="GO:0016780">
    <property type="term" value="F:phosphotransferase activity, for other substituted phosphate groups"/>
    <property type="evidence" value="ECO:0007669"/>
    <property type="project" value="InterPro"/>
</dbReference>
<feature type="compositionally biased region" description="Basic and acidic residues" evidence="22">
    <location>
        <begin position="477"/>
        <end position="489"/>
    </location>
</feature>
<dbReference type="Gene3D" id="3.90.930.40">
    <property type="match status" value="1"/>
</dbReference>
<evidence type="ECO:0000256" key="1">
    <source>
        <dbReference type="ARBA" id="ARBA00001954"/>
    </source>
</evidence>
<dbReference type="InterPro" id="IPR049043">
    <property type="entry name" value="WHD_RIOX1"/>
</dbReference>
<evidence type="ECO:0000256" key="15">
    <source>
        <dbReference type="ARBA" id="ARBA00023015"/>
    </source>
</evidence>
<dbReference type="SUPFAM" id="SSF51197">
    <property type="entry name" value="Clavaminate synthase-like"/>
    <property type="match status" value="2"/>
</dbReference>
<evidence type="ECO:0000256" key="2">
    <source>
        <dbReference type="ARBA" id="ARBA00004123"/>
    </source>
</evidence>
<organism evidence="25 26">
    <name type="scientific">Acropora cervicornis</name>
    <name type="common">Staghorn coral</name>
    <dbReference type="NCBI Taxonomy" id="6130"/>
    <lineage>
        <taxon>Eukaryota</taxon>
        <taxon>Metazoa</taxon>
        <taxon>Cnidaria</taxon>
        <taxon>Anthozoa</taxon>
        <taxon>Hexacorallia</taxon>
        <taxon>Scleractinia</taxon>
        <taxon>Astrocoeniina</taxon>
        <taxon>Acroporidae</taxon>
        <taxon>Acropora</taxon>
    </lineage>
</organism>
<keyword evidence="26" id="KW-1185">Reference proteome</keyword>
<evidence type="ECO:0000313" key="26">
    <source>
        <dbReference type="Proteomes" id="UP001249851"/>
    </source>
</evidence>
<keyword evidence="20" id="KW-0539">Nucleus</keyword>
<dbReference type="GO" id="GO:0032453">
    <property type="term" value="F:histone H3K4 demethylase activity"/>
    <property type="evidence" value="ECO:0007669"/>
    <property type="project" value="TreeGrafter"/>
</dbReference>
<evidence type="ECO:0000256" key="8">
    <source>
        <dbReference type="ARBA" id="ARBA00022692"/>
    </source>
</evidence>
<dbReference type="Pfam" id="PF21233">
    <property type="entry name" value="WHD_RIOX1"/>
    <property type="match status" value="1"/>
</dbReference>
<dbReference type="InterPro" id="IPR003930">
    <property type="entry name" value="K_chnl_Ca-activ_BK_bsu"/>
</dbReference>
<evidence type="ECO:0000256" key="10">
    <source>
        <dbReference type="ARBA" id="ARBA00022853"/>
    </source>
</evidence>
<evidence type="ECO:0000313" key="25">
    <source>
        <dbReference type="EMBL" id="KAK2567446.1"/>
    </source>
</evidence>
<accession>A0AAD9QU59</accession>
<keyword evidence="14" id="KW-0408">Iron</keyword>
<evidence type="ECO:0000256" key="9">
    <source>
        <dbReference type="ARBA" id="ARBA00022723"/>
    </source>
</evidence>
<feature type="transmembrane region" description="Helical" evidence="23">
    <location>
        <begin position="146"/>
        <end position="167"/>
    </location>
</feature>
<feature type="region of interest" description="Disordered" evidence="22">
    <location>
        <begin position="1132"/>
        <end position="1194"/>
    </location>
</feature>
<dbReference type="Pfam" id="PF03185">
    <property type="entry name" value="CaKB"/>
    <property type="match status" value="1"/>
</dbReference>
<evidence type="ECO:0000256" key="18">
    <source>
        <dbReference type="ARBA" id="ARBA00023163"/>
    </source>
</evidence>
<dbReference type="FunFam" id="3.90.930.40:FF:000001">
    <property type="entry name" value="ribosomal oxygenase 1 isoform X1"/>
    <property type="match status" value="1"/>
</dbReference>
<dbReference type="Gene3D" id="1.20.120.1760">
    <property type="match status" value="1"/>
</dbReference>
<feature type="domain" description="JmjC" evidence="24">
    <location>
        <begin position="642"/>
        <end position="821"/>
    </location>
</feature>
<dbReference type="InterPro" id="IPR043130">
    <property type="entry name" value="CDP-OH_PTrfase_TM_dom"/>
</dbReference>
<evidence type="ECO:0000256" key="5">
    <source>
        <dbReference type="ARBA" id="ARBA00013246"/>
    </source>
</evidence>
<evidence type="ECO:0000256" key="21">
    <source>
        <dbReference type="ARBA" id="ARBA00023303"/>
    </source>
</evidence>
<feature type="transmembrane region" description="Helical" evidence="23">
    <location>
        <begin position="188"/>
        <end position="205"/>
    </location>
</feature>
<dbReference type="Pfam" id="PF08007">
    <property type="entry name" value="JmjC_2"/>
    <property type="match status" value="1"/>
</dbReference>
<dbReference type="GO" id="GO:0046872">
    <property type="term" value="F:metal ion binding"/>
    <property type="evidence" value="ECO:0007669"/>
    <property type="project" value="UniProtKB-KW"/>
</dbReference>
<comment type="caution">
    <text evidence="25">The sequence shown here is derived from an EMBL/GenBank/DDBJ whole genome shotgun (WGS) entry which is preliminary data.</text>
</comment>
<feature type="compositionally biased region" description="Polar residues" evidence="22">
    <location>
        <begin position="527"/>
        <end position="542"/>
    </location>
</feature>
<dbReference type="InterPro" id="IPR000462">
    <property type="entry name" value="CDP-OH_P_trans"/>
</dbReference>
<dbReference type="Proteomes" id="UP001249851">
    <property type="component" value="Unassembled WGS sequence"/>
</dbReference>
<keyword evidence="9" id="KW-0479">Metal-binding</keyword>
<evidence type="ECO:0000256" key="3">
    <source>
        <dbReference type="ARBA" id="ARBA00004141"/>
    </source>
</evidence>
<keyword evidence="10" id="KW-0156">Chromatin regulator</keyword>
<name>A0AAD9QU59_ACRCE</name>
<keyword evidence="7" id="KW-0678">Repressor</keyword>
<gene>
    <name evidence="25" type="ORF">P5673_008262</name>
</gene>
<evidence type="ECO:0000256" key="7">
    <source>
        <dbReference type="ARBA" id="ARBA00022491"/>
    </source>
</evidence>
<dbReference type="InterPro" id="IPR003347">
    <property type="entry name" value="JmjC_dom"/>
</dbReference>
<evidence type="ECO:0000256" key="12">
    <source>
        <dbReference type="ARBA" id="ARBA00022989"/>
    </source>
</evidence>
<dbReference type="PROSITE" id="PS51184">
    <property type="entry name" value="JMJC"/>
    <property type="match status" value="1"/>
</dbReference>
<evidence type="ECO:0000259" key="24">
    <source>
        <dbReference type="PROSITE" id="PS51184"/>
    </source>
</evidence>
<evidence type="ECO:0000256" key="17">
    <source>
        <dbReference type="ARBA" id="ARBA00023136"/>
    </source>
</evidence>
<keyword evidence="12 23" id="KW-1133">Transmembrane helix</keyword>
<evidence type="ECO:0000256" key="20">
    <source>
        <dbReference type="ARBA" id="ARBA00023242"/>
    </source>
</evidence>
<evidence type="ECO:0000256" key="23">
    <source>
        <dbReference type="SAM" id="Phobius"/>
    </source>
</evidence>
<dbReference type="PANTHER" id="PTHR13096">
    <property type="entry name" value="MINA53 MYC INDUCED NUCLEAR ANTIGEN"/>
    <property type="match status" value="1"/>
</dbReference>
<evidence type="ECO:0000256" key="19">
    <source>
        <dbReference type="ARBA" id="ARBA00023180"/>
    </source>
</evidence>
<reference evidence="25" key="1">
    <citation type="journal article" date="2023" name="G3 (Bethesda)">
        <title>Whole genome assembly and annotation of the endangered Caribbean coral Acropora cervicornis.</title>
        <authorList>
            <person name="Selwyn J.D."/>
            <person name="Vollmer S.V."/>
        </authorList>
    </citation>
    <scope>NUCLEOTIDE SEQUENCE</scope>
    <source>
        <strain evidence="25">K2</strain>
    </source>
</reference>
<feature type="transmembrane region" description="Helical" evidence="23">
    <location>
        <begin position="260"/>
        <end position="278"/>
    </location>
</feature>
<evidence type="ECO:0000256" key="14">
    <source>
        <dbReference type="ARBA" id="ARBA00023004"/>
    </source>
</evidence>
<keyword evidence="17 23" id="KW-0472">Membrane</keyword>
<dbReference type="Pfam" id="PF01066">
    <property type="entry name" value="CDP-OH_P_transf"/>
    <property type="match status" value="1"/>
</dbReference>
<keyword evidence="6" id="KW-0813">Transport</keyword>
<evidence type="ECO:0000256" key="16">
    <source>
        <dbReference type="ARBA" id="ARBA00023065"/>
    </source>
</evidence>
<feature type="transmembrane region" description="Helical" evidence="23">
    <location>
        <begin position="1251"/>
        <end position="1272"/>
    </location>
</feature>
<feature type="compositionally biased region" description="Polar residues" evidence="22">
    <location>
        <begin position="459"/>
        <end position="471"/>
    </location>
</feature>
<feature type="compositionally biased region" description="Basic and acidic residues" evidence="22">
    <location>
        <begin position="419"/>
        <end position="436"/>
    </location>
</feature>
<evidence type="ECO:0000256" key="13">
    <source>
        <dbReference type="ARBA" id="ARBA00023002"/>
    </source>
</evidence>
<keyword evidence="19" id="KW-0325">Glycoprotein</keyword>
<sequence>MAGACLSCKALRSKLYSMTFLKPMFISTELKHVIPAGLISRTGFIHCRRFYENRNSARCLSLRDRRQFNVNDMPRINTQWSRNINGTLFLLHRDPGEAKLRGIQFKAKIEQMKEMKEDVFTIPNLLSTLRMLSTPVLGYLVLSQDYVSSVALFGIAGITDLLDGFIARNFKNQKSVLGTILDPLADKILISVLTVSLTMVSLLPVPLTVLILSRDAFLVTYAFYLRFKSLPSPKSFSRYFDINLPTVELRPNLLGKVNTVLQLALVGCSLAAPVLGFVDHPYLHYLWFTVATSTIMSSISYLIYFKESKYIEESHHHLLALLDLTEEMETATTDTNDFHKYQESSSSNLYHKYVCCASIHRLSVPKIAEPFERKSMSHIQELESYKAMSRQPPGYLSRVNPVNFEDIFHNSLNPKSHRKTEVETETREEGKTDKTPGARKRRHEESSTNRSAKRFNKADSASSKSVNSEETNGVFDQEDHSSDNTETKKGKGKLLSKANKLRQSLTFSSRKKKRQGYQSYDGDLEKSSSSVTINSCPGSTDCGTEGDAVRDDGGDLQQEEMEADKLFSWLISPVKPGKFFSDLWEQKPLLVKRHQANYNEGWFSTKEFDDILRQRCVQFSVNLDVTSYKNGVRETHNPRGRALAPVVWDFYEGDKTLNHKGRSCTCMNVPMYIKICLRGNVIVHGFSAFSSYLTPPGSQGFAPHYDDIEAFVVQLEGRKHWRLYNPRSDMETLPRYSSKDEIGEPILDTELVAGDVLYFPRGTIHQPGDKIKDQYSLMVHGCQLPKCISEGNLDGHSLKLTLNSSPIDELGEGAYESGWWCQASMERGTQVSTATQRAATTTRHCHTEKLGGDTYQPVWPVWPAKREGKGGANCHTKCTITILKLHDLQSEYASSNAKRRPADTSSDSHSLHITLSTYQKNAWIDFMEKLLPGALQVAFEEDLEFREGLPLNFLHYMGVANAEVNNKSRTEFLKKVEKLMMKLVSHAPVDAAADQLSVGILHDCLPPVLTEEETKKSIFGSDSSWKDGSISNKITIDGETEVRLIRRGVARLVVEGECVNVYHTLENSRVYHQNELDRVEFGLEAGPMVEIILASFPEYIKVSDLPHDDINYKVDLVTLLYEKGILHEFQPPGPLTKSLEESDFASRGGTQQPSHVGATGRVEMPPAYSQMPPNLPGTYNIGQPQGVWNPQGPPSYPQQQTFQYGMYPPQCASIPASGAQGAAIRHGIARSVVVLGQGNRRRSWTYRLTRLAISFLILGIALLIILGVLIVGPTINDTKLLSSRCTVISSEKGGVKSCDCGRYCTSHYPCWEIQVTYNDRGTKHKAYLYQNVYASKNKCSAQPCSRDGNSNSIDVYSFRSNYGKEGDSYTCYYNPKTPAEAFKNRGEVSTDKMTVLHCILWPLLVVLISVLSLAALFCRSYGHCRFKKRDASVPYQGLQEARA</sequence>
<comment type="cofactor">
    <cofactor evidence="1">
        <name>Fe(2+)</name>
        <dbReference type="ChEBI" id="CHEBI:29033"/>
    </cofactor>
</comment>
<keyword evidence="8 23" id="KW-0812">Transmembrane</keyword>
<evidence type="ECO:0000256" key="11">
    <source>
        <dbReference type="ARBA" id="ARBA00022964"/>
    </source>
</evidence>
<dbReference type="FunFam" id="1.10.10.1500:FF:000001">
    <property type="entry name" value="ribosomal oxygenase 1 isoform X1"/>
    <property type="match status" value="1"/>
</dbReference>
<feature type="transmembrane region" description="Helical" evidence="23">
    <location>
        <begin position="119"/>
        <end position="140"/>
    </location>
</feature>
<dbReference type="GO" id="GO:0140680">
    <property type="term" value="F:histone H3K36me/H3K36me2 demethylase activity"/>
    <property type="evidence" value="ECO:0007669"/>
    <property type="project" value="UniProtKB-EC"/>
</dbReference>
<feature type="transmembrane region" description="Helical" evidence="23">
    <location>
        <begin position="284"/>
        <end position="304"/>
    </location>
</feature>
<keyword evidence="11" id="KW-0223">Dioxygenase</keyword>
<dbReference type="GO" id="GO:0016020">
    <property type="term" value="C:membrane"/>
    <property type="evidence" value="ECO:0007669"/>
    <property type="project" value="UniProtKB-SubCell"/>
</dbReference>